<keyword evidence="7" id="KW-0238">DNA-binding</keyword>
<dbReference type="InterPro" id="IPR051552">
    <property type="entry name" value="HptR"/>
</dbReference>
<name>A0A1S8N5Q3_CLOSA</name>
<dbReference type="InterPro" id="IPR011006">
    <property type="entry name" value="CheY-like_superfamily"/>
</dbReference>
<dbReference type="Proteomes" id="UP000191154">
    <property type="component" value="Unassembled WGS sequence"/>
</dbReference>
<evidence type="ECO:0000313" key="13">
    <source>
        <dbReference type="EMBL" id="OOM11760.1"/>
    </source>
</evidence>
<feature type="domain" description="Response regulatory" evidence="12">
    <location>
        <begin position="3"/>
        <end position="120"/>
    </location>
</feature>
<comment type="subcellular location">
    <subcellularLocation>
        <location evidence="1">Cytoplasm</location>
    </subcellularLocation>
</comment>
<evidence type="ECO:0000256" key="1">
    <source>
        <dbReference type="ARBA" id="ARBA00004496"/>
    </source>
</evidence>
<sequence length="400" mass="47065">MWKLIIADDEPKIRRGIRNMINWESYDIEIVGEAEDGEIALEVISEKKPDIVLLDINMPFINGLNLLKKLKNLNTKSLVIIISGYDDFSYVQRALQFNVFDYILKPVNKKNMSEIILKAICRLEEIKREENYKIWVKKQLTNNIDKLRKTFFSEWLDNKLTDDEALAEMNFFNIKFEDNIGIIIIKLIDKMNFEIVNKDWNEDLLEFAISNLLNEEFKDFKNKLIFTDDKKNIILVANINETVNWINTEKRIQVDISKYLKCSVIVKQKEIYGDILKVKNAYTDLINTINEEKKYNPIVLFAIKYIEENYYLNNLSVNEISNKLEVTSSYLSKLIKKETGLSFIDYLTNVRIKQAMCIMRDPVVKIYDVAELVGYSNQHYFCRAFKKIVGVSPTEYKRGR</sequence>
<keyword evidence="8" id="KW-0804">Transcription</keyword>
<dbReference type="GO" id="GO:0005737">
    <property type="term" value="C:cytoplasm"/>
    <property type="evidence" value="ECO:0007669"/>
    <property type="project" value="UniProtKB-SubCell"/>
</dbReference>
<dbReference type="PANTHER" id="PTHR42713">
    <property type="entry name" value="HISTIDINE KINASE-RELATED"/>
    <property type="match status" value="1"/>
</dbReference>
<comment type="caution">
    <text evidence="13">The sequence shown here is derived from an EMBL/GenBank/DDBJ whole genome shotgun (WGS) entry which is preliminary data.</text>
</comment>
<dbReference type="PROSITE" id="PS01124">
    <property type="entry name" value="HTH_ARAC_FAMILY_2"/>
    <property type="match status" value="1"/>
</dbReference>
<dbReference type="PRINTS" id="PR00032">
    <property type="entry name" value="HTHARAC"/>
</dbReference>
<dbReference type="InterPro" id="IPR018062">
    <property type="entry name" value="HTH_AraC-typ_CS"/>
</dbReference>
<gene>
    <name evidence="13" type="ORF">CLOSAC_21870</name>
</gene>
<evidence type="ECO:0000256" key="6">
    <source>
        <dbReference type="ARBA" id="ARBA00023015"/>
    </source>
</evidence>
<keyword evidence="6" id="KW-0805">Transcription regulation</keyword>
<keyword evidence="3" id="KW-0963">Cytoplasm</keyword>
<proteinExistence type="predicted"/>
<reference evidence="13 14" key="1">
    <citation type="submission" date="2016-05" db="EMBL/GenBank/DDBJ databases">
        <title>Microbial solvent formation.</title>
        <authorList>
            <person name="Poehlein A."/>
            <person name="Montoya Solano J.D."/>
            <person name="Flitsch S."/>
            <person name="Krabben P."/>
            <person name="Duerre P."/>
            <person name="Daniel R."/>
        </authorList>
    </citation>
    <scope>NUCLEOTIDE SEQUENCE [LARGE SCALE GENOMIC DNA]</scope>
    <source>
        <strain evidence="13 14">L1-8</strain>
    </source>
</reference>
<feature type="domain" description="HTH araC/xylS-type" evidence="11">
    <location>
        <begin position="300"/>
        <end position="399"/>
    </location>
</feature>
<evidence type="ECO:0000256" key="4">
    <source>
        <dbReference type="ARBA" id="ARBA00022553"/>
    </source>
</evidence>
<comment type="function">
    <text evidence="9">May play the central regulatory role in sporulation. It may be an element of the effector pathway responsible for the activation of sporulation genes in response to nutritional stress. Spo0A may act in concert with spo0H (a sigma factor) to control the expression of some genes that are critical to the sporulation process.</text>
</comment>
<dbReference type="STRING" id="169679.CSACC_07420"/>
<dbReference type="Gene3D" id="1.10.10.60">
    <property type="entry name" value="Homeodomain-like"/>
    <property type="match status" value="2"/>
</dbReference>
<dbReference type="PANTHER" id="PTHR42713:SF3">
    <property type="entry name" value="TRANSCRIPTIONAL REGULATORY PROTEIN HPTR"/>
    <property type="match status" value="1"/>
</dbReference>
<dbReference type="InterPro" id="IPR018060">
    <property type="entry name" value="HTH_AraC"/>
</dbReference>
<keyword evidence="4 10" id="KW-0597">Phosphoprotein</keyword>
<dbReference type="GO" id="GO:0000160">
    <property type="term" value="P:phosphorelay signal transduction system"/>
    <property type="evidence" value="ECO:0007669"/>
    <property type="project" value="UniProtKB-KW"/>
</dbReference>
<dbReference type="PROSITE" id="PS50110">
    <property type="entry name" value="RESPONSE_REGULATORY"/>
    <property type="match status" value="1"/>
</dbReference>
<dbReference type="InterPro" id="IPR020449">
    <property type="entry name" value="Tscrpt_reg_AraC-type_HTH"/>
</dbReference>
<evidence type="ECO:0000256" key="3">
    <source>
        <dbReference type="ARBA" id="ARBA00022490"/>
    </source>
</evidence>
<dbReference type="Gene3D" id="3.40.50.2300">
    <property type="match status" value="1"/>
</dbReference>
<evidence type="ECO:0000256" key="8">
    <source>
        <dbReference type="ARBA" id="ARBA00023163"/>
    </source>
</evidence>
<evidence type="ECO:0000256" key="10">
    <source>
        <dbReference type="PROSITE-ProRule" id="PRU00169"/>
    </source>
</evidence>
<dbReference type="SMART" id="SM00448">
    <property type="entry name" value="REC"/>
    <property type="match status" value="1"/>
</dbReference>
<dbReference type="CDD" id="cd17536">
    <property type="entry name" value="REC_YesN-like"/>
    <property type="match status" value="1"/>
</dbReference>
<evidence type="ECO:0000256" key="7">
    <source>
        <dbReference type="ARBA" id="ARBA00023125"/>
    </source>
</evidence>
<accession>A0A1S8N5Q3</accession>
<dbReference type="SMART" id="SM00342">
    <property type="entry name" value="HTH_ARAC"/>
    <property type="match status" value="1"/>
</dbReference>
<dbReference type="SUPFAM" id="SSF52172">
    <property type="entry name" value="CheY-like"/>
    <property type="match status" value="1"/>
</dbReference>
<dbReference type="PROSITE" id="PS00041">
    <property type="entry name" value="HTH_ARAC_FAMILY_1"/>
    <property type="match status" value="1"/>
</dbReference>
<keyword evidence="5" id="KW-0902">Two-component regulatory system</keyword>
<evidence type="ECO:0000256" key="5">
    <source>
        <dbReference type="ARBA" id="ARBA00023012"/>
    </source>
</evidence>
<evidence type="ECO:0000256" key="2">
    <source>
        <dbReference type="ARBA" id="ARBA00018672"/>
    </source>
</evidence>
<dbReference type="RefSeq" id="WP_077865452.1">
    <property type="nucleotide sequence ID" value="NZ_LZYZ01000004.1"/>
</dbReference>
<dbReference type="GO" id="GO:0043565">
    <property type="term" value="F:sequence-specific DNA binding"/>
    <property type="evidence" value="ECO:0007669"/>
    <property type="project" value="InterPro"/>
</dbReference>
<evidence type="ECO:0000259" key="12">
    <source>
        <dbReference type="PROSITE" id="PS50110"/>
    </source>
</evidence>
<dbReference type="Pfam" id="PF12833">
    <property type="entry name" value="HTH_18"/>
    <property type="match status" value="1"/>
</dbReference>
<organism evidence="13 14">
    <name type="scientific">Clostridium saccharobutylicum</name>
    <dbReference type="NCBI Taxonomy" id="169679"/>
    <lineage>
        <taxon>Bacteria</taxon>
        <taxon>Bacillati</taxon>
        <taxon>Bacillota</taxon>
        <taxon>Clostridia</taxon>
        <taxon>Eubacteriales</taxon>
        <taxon>Clostridiaceae</taxon>
        <taxon>Clostridium</taxon>
    </lineage>
</organism>
<evidence type="ECO:0000313" key="14">
    <source>
        <dbReference type="Proteomes" id="UP000191154"/>
    </source>
</evidence>
<feature type="modified residue" description="4-aspartylphosphate" evidence="10">
    <location>
        <position position="55"/>
    </location>
</feature>
<protein>
    <recommendedName>
        <fullName evidence="2">Stage 0 sporulation protein A homolog</fullName>
    </recommendedName>
</protein>
<evidence type="ECO:0000259" key="11">
    <source>
        <dbReference type="PROSITE" id="PS01124"/>
    </source>
</evidence>
<dbReference type="GO" id="GO:0003700">
    <property type="term" value="F:DNA-binding transcription factor activity"/>
    <property type="evidence" value="ECO:0007669"/>
    <property type="project" value="InterPro"/>
</dbReference>
<dbReference type="InterPro" id="IPR001789">
    <property type="entry name" value="Sig_transdc_resp-reg_receiver"/>
</dbReference>
<evidence type="ECO:0000256" key="9">
    <source>
        <dbReference type="ARBA" id="ARBA00024867"/>
    </source>
</evidence>
<dbReference type="EMBL" id="LZYZ01000004">
    <property type="protein sequence ID" value="OOM11760.1"/>
    <property type="molecule type" value="Genomic_DNA"/>
</dbReference>
<dbReference type="AlphaFoldDB" id="A0A1S8N5Q3"/>
<dbReference type="InterPro" id="IPR009057">
    <property type="entry name" value="Homeodomain-like_sf"/>
</dbReference>
<dbReference type="Pfam" id="PF00072">
    <property type="entry name" value="Response_reg"/>
    <property type="match status" value="1"/>
</dbReference>
<dbReference type="SUPFAM" id="SSF46689">
    <property type="entry name" value="Homeodomain-like"/>
    <property type="match status" value="1"/>
</dbReference>